<sequence length="337" mass="37478">MPGINDIYTPKTVRKIREKAELKRNFLISLFFPRRTTVTTEEIILECTKSGEQTAPFITPLESGRAIKNKKVRTNVITAPNIGVAEILTPKDFFVREAGMQLSGDFDPVIRASKRVGDILKKQENYIVNKEELMVGQFLTTGKVTSLTGEDGYEVDYELENISTLSSGEQWGKPGVNPLTSLDEIISNAEASGVLVGNIVMGADAAKNFMNSEYTKEVLSKDLQSEFVKEIVREYPGVVWLGTYKTYGVEIFRYKRKVLGPDKTPMEIIPSNIVIGGPKDGEILYAPIVNMGKGDIHVTERYSNVEIPTPKVKKITTESRPVLQPSDLDGYFSVIVC</sequence>
<dbReference type="RefSeq" id="WP_008698506.1">
    <property type="nucleotide sequence ID" value="NZ_KE161009.1"/>
</dbReference>
<comment type="caution">
    <text evidence="1">The sequence shown here is derived from an EMBL/GenBank/DDBJ whole genome shotgun (WGS) entry which is preliminary data.</text>
</comment>
<dbReference type="AlphaFoldDB" id="H1PWD1"/>
<dbReference type="Gene3D" id="3.30.1930.10">
    <property type="entry name" value="capsid protein of prophage domain"/>
    <property type="match status" value="1"/>
</dbReference>
<dbReference type="PATRIC" id="fig|457404.5.peg.2432"/>
<dbReference type="EMBL" id="AGWJ02000022">
    <property type="protein sequence ID" value="EHO79462.1"/>
    <property type="molecule type" value="Genomic_DNA"/>
</dbReference>
<dbReference type="HOGENOM" id="CLU_065950_0_1_0"/>
<dbReference type="BioCyc" id="FSP457404-HMP:GTSQ-2750-MONOMER"/>
<dbReference type="Proteomes" id="UP000003233">
    <property type="component" value="Unassembled WGS sequence"/>
</dbReference>
<accession>H1PWD1</accession>
<evidence type="ECO:0008006" key="3">
    <source>
        <dbReference type="Google" id="ProtNLM"/>
    </source>
</evidence>
<dbReference type="Gene3D" id="3.15.30.10">
    <property type="entry name" value="putative capsid protein of prophage domain like"/>
    <property type="match status" value="1"/>
</dbReference>
<name>H1PWD1_9FUSO</name>
<keyword evidence="2" id="KW-1185">Reference proteome</keyword>
<proteinExistence type="predicted"/>
<evidence type="ECO:0000313" key="1">
    <source>
        <dbReference type="EMBL" id="EHO79462.1"/>
    </source>
</evidence>
<evidence type="ECO:0000313" key="2">
    <source>
        <dbReference type="Proteomes" id="UP000003233"/>
    </source>
</evidence>
<dbReference type="InterPro" id="IPR005564">
    <property type="entry name" value="Major_capsid_GpE"/>
</dbReference>
<organism evidence="1 2">
    <name type="scientific">Fusobacterium ulcerans 12-1B</name>
    <dbReference type="NCBI Taxonomy" id="457404"/>
    <lineage>
        <taxon>Bacteria</taxon>
        <taxon>Fusobacteriati</taxon>
        <taxon>Fusobacteriota</taxon>
        <taxon>Fusobacteriia</taxon>
        <taxon>Fusobacteriales</taxon>
        <taxon>Fusobacteriaceae</taxon>
        <taxon>Fusobacterium</taxon>
    </lineage>
</organism>
<dbReference type="Pfam" id="PF03864">
    <property type="entry name" value="Phage_cap_E"/>
    <property type="match status" value="1"/>
</dbReference>
<protein>
    <recommendedName>
        <fullName evidence="3">Major capsid protein E</fullName>
    </recommendedName>
</protein>
<reference evidence="1 2" key="1">
    <citation type="submission" date="2012-07" db="EMBL/GenBank/DDBJ databases">
        <title>The Genome Sequence of Fusobacterium ulcerans 12_1B.</title>
        <authorList>
            <consortium name="The Broad Institute Genome Sequencing Platform"/>
            <person name="Earl A."/>
            <person name="Ward D."/>
            <person name="Feldgarden M."/>
            <person name="Gevers D."/>
            <person name="Strauss J."/>
            <person name="Ambrose C.E."/>
            <person name="Allen-Vercoe E."/>
            <person name="Walker B."/>
            <person name="Young S.K."/>
            <person name="Zeng Q."/>
            <person name="Gargeya S."/>
            <person name="Fitzgerald M."/>
            <person name="Haas B."/>
            <person name="Abouelleil A."/>
            <person name="Alvarado L."/>
            <person name="Arachchi H.M."/>
            <person name="Berlin A.M."/>
            <person name="Chapman S.B."/>
            <person name="Goldberg J."/>
            <person name="Griggs A."/>
            <person name="Gujja S."/>
            <person name="Hansen M."/>
            <person name="Howarth C."/>
            <person name="Imamovic A."/>
            <person name="Larimer J."/>
            <person name="McCowen C."/>
            <person name="Montmayeur A."/>
            <person name="Murphy C."/>
            <person name="Neiman D."/>
            <person name="Pearson M."/>
            <person name="Priest M."/>
            <person name="Roberts A."/>
            <person name="Saif S."/>
            <person name="Shea T."/>
            <person name="Sisk P."/>
            <person name="Sykes S."/>
            <person name="Wortman J."/>
            <person name="Nusbaum C."/>
            <person name="Birren B."/>
        </authorList>
    </citation>
    <scope>NUCLEOTIDE SEQUENCE [LARGE SCALE GENOMIC DNA]</scope>
    <source>
        <strain evidence="1 2">12_1B</strain>
    </source>
</reference>
<gene>
    <name evidence="1" type="ORF">HMPREF0402_02724</name>
</gene>